<evidence type="ECO:0000256" key="6">
    <source>
        <dbReference type="ARBA" id="ARBA00023098"/>
    </source>
</evidence>
<dbReference type="GO" id="GO:0005543">
    <property type="term" value="F:phospholipid binding"/>
    <property type="evidence" value="ECO:0007669"/>
    <property type="project" value="TreeGrafter"/>
</dbReference>
<evidence type="ECO:0000256" key="1">
    <source>
        <dbReference type="ARBA" id="ARBA00012687"/>
    </source>
</evidence>
<dbReference type="NCBIfam" id="TIGR00215">
    <property type="entry name" value="lpxB"/>
    <property type="match status" value="1"/>
</dbReference>
<dbReference type="GO" id="GO:0016020">
    <property type="term" value="C:membrane"/>
    <property type="evidence" value="ECO:0007669"/>
    <property type="project" value="GOC"/>
</dbReference>
<evidence type="ECO:0000256" key="7">
    <source>
        <dbReference type="ARBA" id="ARBA00048975"/>
    </source>
</evidence>
<keyword evidence="3" id="KW-0441">Lipid A biosynthesis</keyword>
<dbReference type="Pfam" id="PF02684">
    <property type="entry name" value="LpxB"/>
    <property type="match status" value="1"/>
</dbReference>
<protein>
    <recommendedName>
        <fullName evidence="1">lipid-A-disaccharide synthase</fullName>
        <ecNumber evidence="1">2.4.1.182</ecNumber>
    </recommendedName>
</protein>
<dbReference type="PANTHER" id="PTHR30372:SF4">
    <property type="entry name" value="LIPID-A-DISACCHARIDE SYNTHASE, MITOCHONDRIAL-RELATED"/>
    <property type="match status" value="1"/>
</dbReference>
<keyword evidence="2" id="KW-0444">Lipid biosynthesis</keyword>
<sequence length="371" mass="41287">MKIAISAAETSGDLIGSKLVQALKVQNTDHQIEGLAGEKMIAAGCTQRWDQNLVNVMGFSEVLKKLPSLLRLRKTIIDYYSTNKPDVFIGVDAPDFNFVIEKKLKKQGVKTVHYISPSVWAWRQSRIKKIKQSTDLVLCVFPFEVDFYQKNQQKALFVGHPLAQSLTPRQNHIAGKNIVLMPGSREGEVKRLLPEMLSAVRLMTDQDHELNFHLVLANGSLQEWAEQQIQKLNLSISVGDAHQRIEQADLVLVASGTATLEVALIGVPMVVVYKLSAISYFIASRLVKSPYVSLPNVIANQALVPELIQKDASGENIAQHAIEILNRDNQSLVKEFSAIHAQLKHDDDDQAVKAIMDLVGDSQQSSERVHE</sequence>
<evidence type="ECO:0000256" key="5">
    <source>
        <dbReference type="ARBA" id="ARBA00022679"/>
    </source>
</evidence>
<dbReference type="PANTHER" id="PTHR30372">
    <property type="entry name" value="LIPID-A-DISACCHARIDE SYNTHASE"/>
    <property type="match status" value="1"/>
</dbReference>
<proteinExistence type="inferred from homology"/>
<evidence type="ECO:0000256" key="2">
    <source>
        <dbReference type="ARBA" id="ARBA00022516"/>
    </source>
</evidence>
<dbReference type="AlphaFoldDB" id="A0A1W1DJ48"/>
<evidence type="ECO:0000313" key="8">
    <source>
        <dbReference type="EMBL" id="SFV81445.1"/>
    </source>
</evidence>
<organism evidence="8">
    <name type="scientific">hydrothermal vent metagenome</name>
    <dbReference type="NCBI Taxonomy" id="652676"/>
    <lineage>
        <taxon>unclassified sequences</taxon>
        <taxon>metagenomes</taxon>
        <taxon>ecological metagenomes</taxon>
    </lineage>
</organism>
<dbReference type="GO" id="GO:0009245">
    <property type="term" value="P:lipid A biosynthetic process"/>
    <property type="evidence" value="ECO:0007669"/>
    <property type="project" value="UniProtKB-KW"/>
</dbReference>
<keyword evidence="6" id="KW-0443">Lipid metabolism</keyword>
<reference evidence="8" key="1">
    <citation type="submission" date="2016-10" db="EMBL/GenBank/DDBJ databases">
        <authorList>
            <person name="de Groot N.N."/>
        </authorList>
    </citation>
    <scope>NUCLEOTIDE SEQUENCE</scope>
</reference>
<evidence type="ECO:0000256" key="3">
    <source>
        <dbReference type="ARBA" id="ARBA00022556"/>
    </source>
</evidence>
<evidence type="ECO:0000256" key="4">
    <source>
        <dbReference type="ARBA" id="ARBA00022676"/>
    </source>
</evidence>
<dbReference type="InterPro" id="IPR003835">
    <property type="entry name" value="Glyco_trans_19"/>
</dbReference>
<dbReference type="EC" id="2.4.1.182" evidence="1"/>
<gene>
    <name evidence="8" type="ORF">MNB_SUP05-6-1052</name>
</gene>
<keyword evidence="4 8" id="KW-0328">Glycosyltransferase</keyword>
<dbReference type="EMBL" id="FPHV01000064">
    <property type="protein sequence ID" value="SFV81445.1"/>
    <property type="molecule type" value="Genomic_DNA"/>
</dbReference>
<dbReference type="Gene3D" id="3.40.50.2000">
    <property type="entry name" value="Glycogen Phosphorylase B"/>
    <property type="match status" value="1"/>
</dbReference>
<dbReference type="GO" id="GO:0008915">
    <property type="term" value="F:lipid-A-disaccharide synthase activity"/>
    <property type="evidence" value="ECO:0007669"/>
    <property type="project" value="UniProtKB-EC"/>
</dbReference>
<dbReference type="HAMAP" id="MF_00392">
    <property type="entry name" value="LpxB"/>
    <property type="match status" value="1"/>
</dbReference>
<keyword evidence="5 8" id="KW-0808">Transferase</keyword>
<accession>A0A1W1DJ48</accession>
<name>A0A1W1DJ48_9ZZZZ</name>
<comment type="catalytic activity">
    <reaction evidence="7">
        <text>a lipid X + a UDP-2-N,3-O-bis[(3R)-3-hydroxyacyl]-alpha-D-glucosamine = a lipid A disaccharide + UDP + H(+)</text>
        <dbReference type="Rhea" id="RHEA:67828"/>
        <dbReference type="ChEBI" id="CHEBI:15378"/>
        <dbReference type="ChEBI" id="CHEBI:58223"/>
        <dbReference type="ChEBI" id="CHEBI:137748"/>
        <dbReference type="ChEBI" id="CHEBI:176338"/>
        <dbReference type="ChEBI" id="CHEBI:176343"/>
        <dbReference type="EC" id="2.4.1.182"/>
    </reaction>
</comment>
<dbReference type="SUPFAM" id="SSF53756">
    <property type="entry name" value="UDP-Glycosyltransferase/glycogen phosphorylase"/>
    <property type="match status" value="1"/>
</dbReference>